<keyword evidence="18" id="KW-1185">Reference proteome</keyword>
<evidence type="ECO:0000256" key="9">
    <source>
        <dbReference type="ARBA" id="ARBA00014542"/>
    </source>
</evidence>
<evidence type="ECO:0000256" key="12">
    <source>
        <dbReference type="ARBA" id="ARBA00022801"/>
    </source>
</evidence>
<dbReference type="FunFam" id="3.40.50.1000:FF:000168">
    <property type="entry name" value="D,D-heptose 1,7-bisphosphate phosphatase"/>
    <property type="match status" value="1"/>
</dbReference>
<dbReference type="NCBIfam" id="TIGR01662">
    <property type="entry name" value="HAD-SF-IIIA"/>
    <property type="match status" value="1"/>
</dbReference>
<dbReference type="NCBIfam" id="TIGR01656">
    <property type="entry name" value="Histidinol-ppas"/>
    <property type="match status" value="1"/>
</dbReference>
<dbReference type="PANTHER" id="PTHR42891">
    <property type="entry name" value="D-GLYCERO-BETA-D-MANNO-HEPTOSE-1,7-BISPHOSPHATE 7-PHOSPHATASE"/>
    <property type="match status" value="1"/>
</dbReference>
<dbReference type="PANTHER" id="PTHR42891:SF1">
    <property type="entry name" value="D-GLYCERO-BETA-D-MANNO-HEPTOSE-1,7-BISPHOSPHATE 7-PHOSPHATASE"/>
    <property type="match status" value="1"/>
</dbReference>
<dbReference type="InterPro" id="IPR023214">
    <property type="entry name" value="HAD_sf"/>
</dbReference>
<evidence type="ECO:0000256" key="16">
    <source>
        <dbReference type="ARBA" id="ARBA00031828"/>
    </source>
</evidence>
<gene>
    <name evidence="17" type="ORF">C1704_16285</name>
</gene>
<reference evidence="17 18" key="1">
    <citation type="submission" date="2018-02" db="EMBL/GenBank/DDBJ databases">
        <title>Reclassifiation of [Polyangium] brachysporum DSM 7029 as Guopingzhaonella breviflexa gen. nov., sp. nov., a member of the family Comamonadaceae.</title>
        <authorList>
            <person name="Tang B."/>
        </authorList>
    </citation>
    <scope>NUCLEOTIDE SEQUENCE [LARGE SCALE GENOMIC DNA]</scope>
    <source>
        <strain evidence="17 18">BCRC 80649</strain>
    </source>
</reference>
<dbReference type="Gene3D" id="3.40.50.1000">
    <property type="entry name" value="HAD superfamily/HAD-like"/>
    <property type="match status" value="1"/>
</dbReference>
<dbReference type="CDD" id="cd07503">
    <property type="entry name" value="HAD_HisB-N"/>
    <property type="match status" value="1"/>
</dbReference>
<dbReference type="InterPro" id="IPR036412">
    <property type="entry name" value="HAD-like_sf"/>
</dbReference>
<dbReference type="GO" id="GO:0034200">
    <property type="term" value="F:D-glycero-beta-D-manno-heptose 1,7-bisphosphate 7-phosphatase activity"/>
    <property type="evidence" value="ECO:0007669"/>
    <property type="project" value="UniProtKB-EC"/>
</dbReference>
<comment type="subunit">
    <text evidence="7">Monomer.</text>
</comment>
<keyword evidence="11" id="KW-0479">Metal-binding</keyword>
<comment type="similarity">
    <text evidence="6">Belongs to the GmhB family.</text>
</comment>
<evidence type="ECO:0000313" key="18">
    <source>
        <dbReference type="Proteomes" id="UP000238605"/>
    </source>
</evidence>
<keyword evidence="15" id="KW-0119">Carbohydrate metabolism</keyword>
<evidence type="ECO:0000256" key="7">
    <source>
        <dbReference type="ARBA" id="ARBA00011245"/>
    </source>
</evidence>
<dbReference type="EC" id="3.1.3.82" evidence="8"/>
<comment type="subcellular location">
    <subcellularLocation>
        <location evidence="4">Cytoplasm</location>
    </subcellularLocation>
</comment>
<dbReference type="NCBIfam" id="NF006506">
    <property type="entry name" value="PRK08942.1"/>
    <property type="match status" value="1"/>
</dbReference>
<keyword evidence="10" id="KW-0963">Cytoplasm</keyword>
<evidence type="ECO:0000256" key="15">
    <source>
        <dbReference type="ARBA" id="ARBA00023277"/>
    </source>
</evidence>
<dbReference type="OrthoDB" id="9781367at2"/>
<dbReference type="InterPro" id="IPR006549">
    <property type="entry name" value="HAD-SF_hydro_IIIA"/>
</dbReference>
<dbReference type="InterPro" id="IPR004446">
    <property type="entry name" value="Heptose_bisP_phosphatase"/>
</dbReference>
<protein>
    <recommendedName>
        <fullName evidence="9">D-glycero-beta-D-manno-heptose-1,7-bisphosphate 7-phosphatase</fullName>
        <ecNumber evidence="8">3.1.3.82</ecNumber>
    </recommendedName>
    <alternativeName>
        <fullName evidence="16">D,D-heptose 1,7-bisphosphate phosphatase</fullName>
    </alternativeName>
</protein>
<dbReference type="InterPro" id="IPR006543">
    <property type="entry name" value="Histidinol-phos"/>
</dbReference>
<evidence type="ECO:0000256" key="3">
    <source>
        <dbReference type="ARBA" id="ARBA00001947"/>
    </source>
</evidence>
<dbReference type="GO" id="GO:0005975">
    <property type="term" value="P:carbohydrate metabolic process"/>
    <property type="evidence" value="ECO:0007669"/>
    <property type="project" value="InterPro"/>
</dbReference>
<keyword evidence="12" id="KW-0378">Hydrolase</keyword>
<dbReference type="AlphaFoldDB" id="A0A2S5SR54"/>
<dbReference type="RefSeq" id="WP_104303797.1">
    <property type="nucleotide sequence ID" value="NZ_PSNX01000017.1"/>
</dbReference>
<evidence type="ECO:0000256" key="14">
    <source>
        <dbReference type="ARBA" id="ARBA00022842"/>
    </source>
</evidence>
<dbReference type="Pfam" id="PF00702">
    <property type="entry name" value="Hydrolase"/>
    <property type="match status" value="1"/>
</dbReference>
<evidence type="ECO:0000256" key="8">
    <source>
        <dbReference type="ARBA" id="ARBA00012987"/>
    </source>
</evidence>
<evidence type="ECO:0000256" key="10">
    <source>
        <dbReference type="ARBA" id="ARBA00022490"/>
    </source>
</evidence>
<comment type="cofactor">
    <cofactor evidence="3">
        <name>Zn(2+)</name>
        <dbReference type="ChEBI" id="CHEBI:29105"/>
    </cofactor>
</comment>
<proteinExistence type="inferred from homology"/>
<evidence type="ECO:0000313" key="17">
    <source>
        <dbReference type="EMBL" id="PPE65037.1"/>
    </source>
</evidence>
<dbReference type="EMBL" id="PSNX01000017">
    <property type="protein sequence ID" value="PPE65037.1"/>
    <property type="molecule type" value="Genomic_DNA"/>
</dbReference>
<keyword evidence="14" id="KW-0460">Magnesium</keyword>
<evidence type="ECO:0000256" key="5">
    <source>
        <dbReference type="ARBA" id="ARBA00004708"/>
    </source>
</evidence>
<comment type="catalytic activity">
    <reaction evidence="1">
        <text>D-glycero-beta-D-manno-heptose 1,7-bisphosphate + H2O = D-glycero-beta-D-manno-heptose 1-phosphate + phosphate</text>
        <dbReference type="Rhea" id="RHEA:28518"/>
        <dbReference type="ChEBI" id="CHEBI:15377"/>
        <dbReference type="ChEBI" id="CHEBI:43474"/>
        <dbReference type="ChEBI" id="CHEBI:60208"/>
        <dbReference type="ChEBI" id="CHEBI:61593"/>
        <dbReference type="EC" id="3.1.3.82"/>
    </reaction>
</comment>
<comment type="caution">
    <text evidence="17">The sequence shown here is derived from an EMBL/GenBank/DDBJ whole genome shotgun (WGS) entry which is preliminary data.</text>
</comment>
<organism evidence="17 18">
    <name type="scientific">Caldimonas caldifontis</name>
    <dbReference type="NCBI Taxonomy" id="1452508"/>
    <lineage>
        <taxon>Bacteria</taxon>
        <taxon>Pseudomonadati</taxon>
        <taxon>Pseudomonadota</taxon>
        <taxon>Betaproteobacteria</taxon>
        <taxon>Burkholderiales</taxon>
        <taxon>Sphaerotilaceae</taxon>
        <taxon>Caldimonas</taxon>
    </lineage>
</organism>
<comment type="pathway">
    <text evidence="5">Nucleotide-sugar biosynthesis; ADP-L-glycero-beta-D-manno-heptose biosynthesis; ADP-L-glycero-beta-D-manno-heptose from D-glycero-beta-D-manno-heptose 7-phosphate: step 2/4.</text>
</comment>
<evidence type="ECO:0000256" key="6">
    <source>
        <dbReference type="ARBA" id="ARBA00005628"/>
    </source>
</evidence>
<dbReference type="GO" id="GO:0005737">
    <property type="term" value="C:cytoplasm"/>
    <property type="evidence" value="ECO:0007669"/>
    <property type="project" value="UniProtKB-SubCell"/>
</dbReference>
<dbReference type="SUPFAM" id="SSF56784">
    <property type="entry name" value="HAD-like"/>
    <property type="match status" value="1"/>
</dbReference>
<comment type="cofactor">
    <cofactor evidence="2">
        <name>Mg(2+)</name>
        <dbReference type="ChEBI" id="CHEBI:18420"/>
    </cofactor>
</comment>
<evidence type="ECO:0000256" key="11">
    <source>
        <dbReference type="ARBA" id="ARBA00022723"/>
    </source>
</evidence>
<keyword evidence="13" id="KW-0862">Zinc</keyword>
<evidence type="ECO:0000256" key="2">
    <source>
        <dbReference type="ARBA" id="ARBA00001946"/>
    </source>
</evidence>
<name>A0A2S5SR54_9BURK</name>
<dbReference type="GO" id="GO:0046872">
    <property type="term" value="F:metal ion binding"/>
    <property type="evidence" value="ECO:0007669"/>
    <property type="project" value="UniProtKB-KW"/>
</dbReference>
<evidence type="ECO:0000256" key="13">
    <source>
        <dbReference type="ARBA" id="ARBA00022833"/>
    </source>
</evidence>
<accession>A0A2S5SR54</accession>
<evidence type="ECO:0000256" key="1">
    <source>
        <dbReference type="ARBA" id="ARBA00001226"/>
    </source>
</evidence>
<sequence length="212" mass="22857">MPNPRPVERQLKLVVLGRDGVLNRYRTEHVAQPEEWEPLPGALDAVARLNHAGWHVVVATNQPGLGTGLLDMSGLNAVHLRMNELLARQGGRVDAVFICPHTPEDACDCRKPAPGLLLKISERFNVPPAEMVVAGDTLRDLQAAQAAGCQPHLLRTGRCEGMSDEDFAALAAQVPGTQVHDSLESLAQWLILHDRETRGETTGTSSGFGGLS</sequence>
<evidence type="ECO:0000256" key="4">
    <source>
        <dbReference type="ARBA" id="ARBA00004496"/>
    </source>
</evidence>
<dbReference type="Proteomes" id="UP000238605">
    <property type="component" value="Unassembled WGS sequence"/>
</dbReference>